<feature type="domain" description="Histidine kinase" evidence="23">
    <location>
        <begin position="391"/>
        <end position="612"/>
    </location>
</feature>
<dbReference type="OrthoDB" id="5290456at2"/>
<dbReference type="PRINTS" id="PR00344">
    <property type="entry name" value="BCTRLSENSOR"/>
</dbReference>
<name>A0A562QYI0_9BURK</name>
<evidence type="ECO:0000259" key="23">
    <source>
        <dbReference type="PROSITE" id="PS50109"/>
    </source>
</evidence>
<feature type="modified residue" description="4-aspartylphosphate" evidence="21">
    <location>
        <position position="825"/>
    </location>
</feature>
<dbReference type="SUPFAM" id="SSF47226">
    <property type="entry name" value="Histidine-containing phosphotransfer domain, HPT domain"/>
    <property type="match status" value="1"/>
</dbReference>
<keyword evidence="13" id="KW-0902">Two-component regulatory system</keyword>
<keyword evidence="7 22" id="KW-0812">Transmembrane</keyword>
<dbReference type="InterPro" id="IPR036890">
    <property type="entry name" value="HATPase_C_sf"/>
</dbReference>
<dbReference type="AlphaFoldDB" id="A0A562QYI0"/>
<dbReference type="Gene3D" id="1.10.287.130">
    <property type="match status" value="1"/>
</dbReference>
<dbReference type="GO" id="GO:0005524">
    <property type="term" value="F:ATP binding"/>
    <property type="evidence" value="ECO:0007669"/>
    <property type="project" value="UniProtKB-KW"/>
</dbReference>
<comment type="caution">
    <text evidence="27">The sequence shown here is derived from an EMBL/GenBank/DDBJ whole genome shotgun (WGS) entry which is preliminary data.</text>
</comment>
<dbReference type="Gene3D" id="3.30.565.10">
    <property type="entry name" value="Histidine kinase-like ATPase, C-terminal domain"/>
    <property type="match status" value="1"/>
</dbReference>
<feature type="domain" description="Response regulatory" evidence="24">
    <location>
        <begin position="774"/>
        <end position="891"/>
    </location>
</feature>
<dbReference type="SMART" id="SM00448">
    <property type="entry name" value="REC"/>
    <property type="match status" value="2"/>
</dbReference>
<reference evidence="27 28" key="1">
    <citation type="journal article" date="2015" name="Stand. Genomic Sci.">
        <title>Genomic Encyclopedia of Bacterial and Archaeal Type Strains, Phase III: the genomes of soil and plant-associated and newly described type strains.</title>
        <authorList>
            <person name="Whitman W.B."/>
            <person name="Woyke T."/>
            <person name="Klenk H.P."/>
            <person name="Zhou Y."/>
            <person name="Lilburn T.G."/>
            <person name="Beck B.J."/>
            <person name="De Vos P."/>
            <person name="Vandamme P."/>
            <person name="Eisen J.A."/>
            <person name="Garrity G."/>
            <person name="Hugenholtz P."/>
            <person name="Kyrpides N.C."/>
        </authorList>
    </citation>
    <scope>NUCLEOTIDE SEQUENCE [LARGE SCALE GENOMIC DNA]</scope>
    <source>
        <strain evidence="27 28">CGMCC 1.10822</strain>
    </source>
</reference>
<dbReference type="PROSITE" id="PS50110">
    <property type="entry name" value="RESPONSE_REGULATORY"/>
    <property type="match status" value="2"/>
</dbReference>
<dbReference type="SMART" id="SM00388">
    <property type="entry name" value="HisKA"/>
    <property type="match status" value="1"/>
</dbReference>
<dbReference type="SMART" id="SM00387">
    <property type="entry name" value="HATPase_c"/>
    <property type="match status" value="1"/>
</dbReference>
<dbReference type="PANTHER" id="PTHR45339">
    <property type="entry name" value="HYBRID SIGNAL TRANSDUCTION HISTIDINE KINASE J"/>
    <property type="match status" value="1"/>
</dbReference>
<evidence type="ECO:0000256" key="9">
    <source>
        <dbReference type="ARBA" id="ARBA00022741"/>
    </source>
</evidence>
<dbReference type="EMBL" id="VLLB01000010">
    <property type="protein sequence ID" value="TWI61881.1"/>
    <property type="molecule type" value="Genomic_DNA"/>
</dbReference>
<dbReference type="InterPro" id="IPR036641">
    <property type="entry name" value="HPT_dom_sf"/>
</dbReference>
<dbReference type="InterPro" id="IPR036097">
    <property type="entry name" value="HisK_dim/P_sf"/>
</dbReference>
<dbReference type="Proteomes" id="UP000318431">
    <property type="component" value="Unassembled WGS sequence"/>
</dbReference>
<evidence type="ECO:0000256" key="7">
    <source>
        <dbReference type="ARBA" id="ARBA00022692"/>
    </source>
</evidence>
<sequence>MAPLGIKAKVALATTVTSIVMIALVTMLQAERMQEDFSRVLYAQQDALVSRTALELDDKLTMLRDIVGESARWQPADICNDPPALRGYYDNRAVLRLFDDLLIISKDGMIVADVPALPGRPNVSVADRHYFKAVMAQKAPIIASPVVGRNSGKPVVQMAAPVLGEDGDVQCILVGVLRLYRDNLLGHLRTAKVGRTGMYYIVTRGTPAAPPIYVLHPDAAMILQPYRPAAGGASGSTLSTDGKGEVSLVSAKPLQAVPWTLVASLPVAEAFEARENLLLRLALLGLLAALLAACIITWITLRLMSPVVRLHDAIGALRRAPHEHFTPLPVTARDEIGALTAAFNDLMRERTTSDRRTGELLHELEARATELERERDRAEAANRAKSDFVANMSHEIRTPMNGVLGMAHLMQNTPLTAQQRKYLAMIRTAGDSLMGILNDVLDFSKIEAQRMELSPIEFDLDESMSTLATTMTMNAGDKELELAIVVEPDVPRLLRGDALRLQQILVNLAGNAIKFTEQGEVVVHVSRVRDDGHSATLCFQVRDTGMGMNREQLAHLFQAFTQGDESITRRFGGTGLGLAITRRLIELMGGAVHVDSTPGQGSRFWFELPFGLVPQPAGLRKPAAGALTVLVADDNGTSRALIAQLIRAWGWEAHLADTGEAALVLFDQRLRAGMPYGVVLADWHMKTPDGQALASALRRAEDGHHQPVVVMINAFAREQLETISKSAEADAVLVKPITSSTLFDALHLALATKAGGDEGAQQAQEHLHRLQGVHFLLVEDNALNQVVARGILEHAGATLDVAADGQQALDVLRVDAERYDIVLMDMQMPVLDGFSATAAIRRELQLTLPVIAMTAGVLASERDRCVQAGISDFIAKPVVVDEMMAVIERHLPARRRGVPEAAVPSPAPADEPVFGMDSLARVMGRDPKGRALMRKMVEGALAGGMAPVDDADAALLAGDPAAAGRIFHAMRGALGVLGAKRLIRATVDAEMAIEERTPQELPPYFAAVRAELALVLEAGRAWLTQAAEDADRNA</sequence>
<dbReference type="Gene3D" id="1.20.120.160">
    <property type="entry name" value="HPT domain"/>
    <property type="match status" value="1"/>
</dbReference>
<evidence type="ECO:0000256" key="10">
    <source>
        <dbReference type="ARBA" id="ARBA00022777"/>
    </source>
</evidence>
<feature type="modified residue" description="Phosphohistidine" evidence="20">
    <location>
        <position position="968"/>
    </location>
</feature>
<keyword evidence="12 22" id="KW-1133">Transmembrane helix</keyword>
<evidence type="ECO:0000256" key="17">
    <source>
        <dbReference type="ARBA" id="ARBA00064003"/>
    </source>
</evidence>
<evidence type="ECO:0000256" key="19">
    <source>
        <dbReference type="ARBA" id="ARBA00070152"/>
    </source>
</evidence>
<dbReference type="Pfam" id="PF00672">
    <property type="entry name" value="HAMP"/>
    <property type="match status" value="1"/>
</dbReference>
<dbReference type="SUPFAM" id="SSF52172">
    <property type="entry name" value="CheY-like"/>
    <property type="match status" value="2"/>
</dbReference>
<keyword evidence="15 22" id="KW-0472">Membrane</keyword>
<organism evidence="27 28">
    <name type="scientific">Pseudoduganella lurida</name>
    <dbReference type="NCBI Taxonomy" id="1036180"/>
    <lineage>
        <taxon>Bacteria</taxon>
        <taxon>Pseudomonadati</taxon>
        <taxon>Pseudomonadota</taxon>
        <taxon>Betaproteobacteria</taxon>
        <taxon>Burkholderiales</taxon>
        <taxon>Oxalobacteraceae</taxon>
        <taxon>Telluria group</taxon>
        <taxon>Pseudoduganella</taxon>
    </lineage>
</organism>
<accession>A0A562QYI0</accession>
<evidence type="ECO:0000259" key="24">
    <source>
        <dbReference type="PROSITE" id="PS50110"/>
    </source>
</evidence>
<feature type="domain" description="HPt" evidence="26">
    <location>
        <begin position="929"/>
        <end position="1022"/>
    </location>
</feature>
<keyword evidence="9" id="KW-0547">Nucleotide-binding</keyword>
<dbReference type="RefSeq" id="WP_145652150.1">
    <property type="nucleotide sequence ID" value="NZ_VLLB01000010.1"/>
</dbReference>
<evidence type="ECO:0000256" key="14">
    <source>
        <dbReference type="ARBA" id="ARBA00023026"/>
    </source>
</evidence>
<evidence type="ECO:0000256" key="18">
    <source>
        <dbReference type="ARBA" id="ARBA00068150"/>
    </source>
</evidence>
<dbReference type="Pfam" id="PF02518">
    <property type="entry name" value="HATPase_c"/>
    <property type="match status" value="1"/>
</dbReference>
<dbReference type="CDD" id="cd00082">
    <property type="entry name" value="HisKA"/>
    <property type="match status" value="1"/>
</dbReference>
<dbReference type="Pfam" id="PF00072">
    <property type="entry name" value="Response_reg"/>
    <property type="match status" value="2"/>
</dbReference>
<evidence type="ECO:0000256" key="11">
    <source>
        <dbReference type="ARBA" id="ARBA00022840"/>
    </source>
</evidence>
<evidence type="ECO:0000256" key="8">
    <source>
        <dbReference type="ARBA" id="ARBA00022729"/>
    </source>
</evidence>
<evidence type="ECO:0000256" key="3">
    <source>
        <dbReference type="ARBA" id="ARBA00012438"/>
    </source>
</evidence>
<dbReference type="CDD" id="cd18774">
    <property type="entry name" value="PDC2_HK_sensor"/>
    <property type="match status" value="1"/>
</dbReference>
<dbReference type="GO" id="GO:0000155">
    <property type="term" value="F:phosphorelay sensor kinase activity"/>
    <property type="evidence" value="ECO:0007669"/>
    <property type="project" value="InterPro"/>
</dbReference>
<dbReference type="InterPro" id="IPR033479">
    <property type="entry name" value="dCache_1"/>
</dbReference>
<dbReference type="InterPro" id="IPR003594">
    <property type="entry name" value="HATPase_dom"/>
</dbReference>
<keyword evidence="14" id="KW-0843">Virulence</keyword>
<evidence type="ECO:0000256" key="15">
    <source>
        <dbReference type="ARBA" id="ARBA00023136"/>
    </source>
</evidence>
<keyword evidence="6" id="KW-0808">Transferase</keyword>
<evidence type="ECO:0000256" key="6">
    <source>
        <dbReference type="ARBA" id="ARBA00022679"/>
    </source>
</evidence>
<evidence type="ECO:0000313" key="27">
    <source>
        <dbReference type="EMBL" id="TWI61881.1"/>
    </source>
</evidence>
<comment type="function">
    <text evidence="16">Member of the two-component regulatory system BvgS/BvgA. Phosphorylates BvgA via a four-step phosphorelay in response to environmental signals.</text>
</comment>
<feature type="modified residue" description="4-aspartylphosphate" evidence="21">
    <location>
        <position position="682"/>
    </location>
</feature>
<dbReference type="InterPro" id="IPR008207">
    <property type="entry name" value="Sig_transdc_His_kin_Hpt_dom"/>
</dbReference>
<evidence type="ECO:0000256" key="1">
    <source>
        <dbReference type="ARBA" id="ARBA00000085"/>
    </source>
</evidence>
<dbReference type="EC" id="2.7.13.3" evidence="3"/>
<dbReference type="InterPro" id="IPR003661">
    <property type="entry name" value="HisK_dim/P_dom"/>
</dbReference>
<evidence type="ECO:0000259" key="26">
    <source>
        <dbReference type="PROSITE" id="PS50894"/>
    </source>
</evidence>
<evidence type="ECO:0000256" key="12">
    <source>
        <dbReference type="ARBA" id="ARBA00022989"/>
    </source>
</evidence>
<comment type="catalytic activity">
    <reaction evidence="1">
        <text>ATP + protein L-histidine = ADP + protein N-phospho-L-histidine.</text>
        <dbReference type="EC" id="2.7.13.3"/>
    </reaction>
</comment>
<feature type="domain" description="Response regulatory" evidence="24">
    <location>
        <begin position="628"/>
        <end position="750"/>
    </location>
</feature>
<dbReference type="Pfam" id="PF02743">
    <property type="entry name" value="dCache_1"/>
    <property type="match status" value="1"/>
</dbReference>
<dbReference type="PROSITE" id="PS50894">
    <property type="entry name" value="HPT"/>
    <property type="match status" value="1"/>
</dbReference>
<dbReference type="CDD" id="cd17546">
    <property type="entry name" value="REC_hyHK_CKI1_RcsC-like"/>
    <property type="match status" value="2"/>
</dbReference>
<feature type="transmembrane region" description="Helical" evidence="22">
    <location>
        <begin position="6"/>
        <end position="28"/>
    </location>
</feature>
<dbReference type="PROSITE" id="PS50885">
    <property type="entry name" value="HAMP"/>
    <property type="match status" value="1"/>
</dbReference>
<evidence type="ECO:0000256" key="21">
    <source>
        <dbReference type="PROSITE-ProRule" id="PRU00169"/>
    </source>
</evidence>
<dbReference type="InterPro" id="IPR011006">
    <property type="entry name" value="CheY-like_superfamily"/>
</dbReference>
<keyword evidence="5 21" id="KW-0597">Phosphoprotein</keyword>
<dbReference type="PANTHER" id="PTHR45339:SF5">
    <property type="entry name" value="HISTIDINE KINASE"/>
    <property type="match status" value="1"/>
</dbReference>
<evidence type="ECO:0000256" key="22">
    <source>
        <dbReference type="SAM" id="Phobius"/>
    </source>
</evidence>
<evidence type="ECO:0000256" key="20">
    <source>
        <dbReference type="PROSITE-ProRule" id="PRU00110"/>
    </source>
</evidence>
<keyword evidence="11" id="KW-0067">ATP-binding</keyword>
<dbReference type="CDD" id="cd16922">
    <property type="entry name" value="HATPase_EvgS-ArcB-TorS-like"/>
    <property type="match status" value="1"/>
</dbReference>
<dbReference type="FunFam" id="1.10.287.130:FF:000002">
    <property type="entry name" value="Two-component osmosensing histidine kinase"/>
    <property type="match status" value="1"/>
</dbReference>
<dbReference type="InterPro" id="IPR005467">
    <property type="entry name" value="His_kinase_dom"/>
</dbReference>
<dbReference type="SUPFAM" id="SSF47384">
    <property type="entry name" value="Homodimeric domain of signal transducing histidine kinase"/>
    <property type="match status" value="1"/>
</dbReference>
<evidence type="ECO:0000313" key="28">
    <source>
        <dbReference type="Proteomes" id="UP000318431"/>
    </source>
</evidence>
<dbReference type="SUPFAM" id="SSF55874">
    <property type="entry name" value="ATPase domain of HSP90 chaperone/DNA topoisomerase II/histidine kinase"/>
    <property type="match status" value="1"/>
</dbReference>
<dbReference type="FunFam" id="3.30.565.10:FF:000010">
    <property type="entry name" value="Sensor histidine kinase RcsC"/>
    <property type="match status" value="1"/>
</dbReference>
<dbReference type="Gene3D" id="3.30.450.20">
    <property type="entry name" value="PAS domain"/>
    <property type="match status" value="1"/>
</dbReference>
<comment type="subcellular location">
    <subcellularLocation>
        <location evidence="2">Cell membrane</location>
        <topology evidence="2">Multi-pass membrane protein</topology>
    </subcellularLocation>
</comment>
<keyword evidence="10 27" id="KW-0418">Kinase</keyword>
<dbReference type="Gene3D" id="3.40.50.2300">
    <property type="match status" value="2"/>
</dbReference>
<evidence type="ECO:0000256" key="16">
    <source>
        <dbReference type="ARBA" id="ARBA00058004"/>
    </source>
</evidence>
<dbReference type="Gene3D" id="6.10.340.10">
    <property type="match status" value="1"/>
</dbReference>
<dbReference type="Pfam" id="PF00512">
    <property type="entry name" value="HisKA"/>
    <property type="match status" value="1"/>
</dbReference>
<dbReference type="PROSITE" id="PS50109">
    <property type="entry name" value="HIS_KIN"/>
    <property type="match status" value="1"/>
</dbReference>
<dbReference type="InterPro" id="IPR003660">
    <property type="entry name" value="HAMP_dom"/>
</dbReference>
<dbReference type="InterPro" id="IPR001789">
    <property type="entry name" value="Sig_transdc_resp-reg_receiver"/>
</dbReference>
<comment type="subunit">
    <text evidence="17">At low DSF concentrations, interacts with RpfF.</text>
</comment>
<evidence type="ECO:0000256" key="13">
    <source>
        <dbReference type="ARBA" id="ARBA00023012"/>
    </source>
</evidence>
<dbReference type="GO" id="GO:0005886">
    <property type="term" value="C:plasma membrane"/>
    <property type="evidence" value="ECO:0007669"/>
    <property type="project" value="UniProtKB-SubCell"/>
</dbReference>
<keyword evidence="4" id="KW-1003">Cell membrane</keyword>
<feature type="domain" description="HAMP" evidence="25">
    <location>
        <begin position="301"/>
        <end position="355"/>
    </location>
</feature>
<evidence type="ECO:0000256" key="5">
    <source>
        <dbReference type="ARBA" id="ARBA00022553"/>
    </source>
</evidence>
<evidence type="ECO:0000256" key="2">
    <source>
        <dbReference type="ARBA" id="ARBA00004651"/>
    </source>
</evidence>
<evidence type="ECO:0000256" key="4">
    <source>
        <dbReference type="ARBA" id="ARBA00022475"/>
    </source>
</evidence>
<gene>
    <name evidence="27" type="ORF">IP91_04480</name>
</gene>
<keyword evidence="28" id="KW-1185">Reference proteome</keyword>
<evidence type="ECO:0000259" key="25">
    <source>
        <dbReference type="PROSITE" id="PS50885"/>
    </source>
</evidence>
<proteinExistence type="predicted"/>
<keyword evidence="8" id="KW-0732">Signal</keyword>
<dbReference type="InterPro" id="IPR004358">
    <property type="entry name" value="Sig_transdc_His_kin-like_C"/>
</dbReference>
<feature type="transmembrane region" description="Helical" evidence="22">
    <location>
        <begin position="281"/>
        <end position="301"/>
    </location>
</feature>
<dbReference type="CDD" id="cd06225">
    <property type="entry name" value="HAMP"/>
    <property type="match status" value="1"/>
</dbReference>
<protein>
    <recommendedName>
        <fullName evidence="18">Sensory/regulatory protein RpfC</fullName>
        <ecNumber evidence="3">2.7.13.3</ecNumber>
    </recommendedName>
    <alternativeName>
        <fullName evidence="19">Virulence sensor protein BvgS</fullName>
    </alternativeName>
</protein>
<dbReference type="CDD" id="cd12914">
    <property type="entry name" value="PDC1_DGC_like"/>
    <property type="match status" value="1"/>
</dbReference>